<gene>
    <name evidence="1" type="ORF">Ddye_027801</name>
</gene>
<dbReference type="EMBL" id="JANJYI010000008">
    <property type="protein sequence ID" value="KAK2640006.1"/>
    <property type="molecule type" value="Genomic_DNA"/>
</dbReference>
<sequence length="68" mass="8040">MEEKQAPDDVNEKEMVVIEESDNINEMELKEKRPTPITVPFFWSFNLRTMTWQVVLVISMSSINRKIP</sequence>
<reference evidence="1" key="1">
    <citation type="journal article" date="2023" name="Plant J.">
        <title>Genome sequences and population genomics provide insights into the demographic history, inbreeding, and mutation load of two 'living fossil' tree species of Dipteronia.</title>
        <authorList>
            <person name="Feng Y."/>
            <person name="Comes H.P."/>
            <person name="Chen J."/>
            <person name="Zhu S."/>
            <person name="Lu R."/>
            <person name="Zhang X."/>
            <person name="Li P."/>
            <person name="Qiu J."/>
            <person name="Olsen K.M."/>
            <person name="Qiu Y."/>
        </authorList>
    </citation>
    <scope>NUCLEOTIDE SEQUENCE</scope>
    <source>
        <strain evidence="1">KIB01</strain>
    </source>
</reference>
<comment type="caution">
    <text evidence="1">The sequence shown here is derived from an EMBL/GenBank/DDBJ whole genome shotgun (WGS) entry which is preliminary data.</text>
</comment>
<dbReference type="AlphaFoldDB" id="A0AAD9WQV1"/>
<name>A0AAD9WQV1_9ROSI</name>
<accession>A0AAD9WQV1</accession>
<proteinExistence type="predicted"/>
<evidence type="ECO:0000313" key="2">
    <source>
        <dbReference type="Proteomes" id="UP001280121"/>
    </source>
</evidence>
<organism evidence="1 2">
    <name type="scientific">Dipteronia dyeriana</name>
    <dbReference type="NCBI Taxonomy" id="168575"/>
    <lineage>
        <taxon>Eukaryota</taxon>
        <taxon>Viridiplantae</taxon>
        <taxon>Streptophyta</taxon>
        <taxon>Embryophyta</taxon>
        <taxon>Tracheophyta</taxon>
        <taxon>Spermatophyta</taxon>
        <taxon>Magnoliopsida</taxon>
        <taxon>eudicotyledons</taxon>
        <taxon>Gunneridae</taxon>
        <taxon>Pentapetalae</taxon>
        <taxon>rosids</taxon>
        <taxon>malvids</taxon>
        <taxon>Sapindales</taxon>
        <taxon>Sapindaceae</taxon>
        <taxon>Hippocastanoideae</taxon>
        <taxon>Acereae</taxon>
        <taxon>Dipteronia</taxon>
    </lineage>
</organism>
<keyword evidence="2" id="KW-1185">Reference proteome</keyword>
<protein>
    <submittedName>
        <fullName evidence="1">Uncharacterized protein</fullName>
    </submittedName>
</protein>
<evidence type="ECO:0000313" key="1">
    <source>
        <dbReference type="EMBL" id="KAK2640006.1"/>
    </source>
</evidence>
<dbReference type="Proteomes" id="UP001280121">
    <property type="component" value="Unassembled WGS sequence"/>
</dbReference>